<dbReference type="EMBL" id="CP050468">
    <property type="protein sequence ID" value="UTZ29721.1"/>
    <property type="molecule type" value="Genomic_DNA"/>
</dbReference>
<name>A0AAE9SN91_9VIBR</name>
<dbReference type="InterPro" id="IPR051126">
    <property type="entry name" value="Thiosulfate_sulfurtransferase"/>
</dbReference>
<dbReference type="SUPFAM" id="SSF52821">
    <property type="entry name" value="Rhodanese/Cell cycle control phosphatase"/>
    <property type="match status" value="2"/>
</dbReference>
<dbReference type="PANTHER" id="PTHR43855">
    <property type="entry name" value="THIOSULFATE SULFURTRANSFERASE"/>
    <property type="match status" value="1"/>
</dbReference>
<dbReference type="Gene3D" id="3.40.250.10">
    <property type="entry name" value="Rhodanese-like domain"/>
    <property type="match status" value="2"/>
</dbReference>
<dbReference type="InterPro" id="IPR036873">
    <property type="entry name" value="Rhodanese-like_dom_sf"/>
</dbReference>
<sequence>MFTVMMPNNQSPLISAEEAAKKLNDQSTKFFDVRGRWGEDIQCSRQAFLSEHITGARFLDWTKTFVNTDLPIALAPVAEIEQAQADFAALGINQDDLVILYDDYFHMFAGRIWWAMRYWGFHNVRVLDGGLKRWKFLALPTSNNLNSARVGNYVVKKEQSWIALSDDVLNRSDNTVLLDARRSENFFASDVSHIPGAINVPFATLLDSDTGMFKAPEEIKQVIEVAISGQDIDHVISSCGSGYAGTILLIALQLIGIDSTLYDGSYAEWKALQYPSN</sequence>
<reference evidence="3" key="1">
    <citation type="submission" date="2020-03" db="EMBL/GenBank/DDBJ databases">
        <title>Five strains of Vibrio campbellii isolated from Mariana Trench.</title>
        <authorList>
            <person name="Liang J."/>
            <person name="Zhang X.-H."/>
        </authorList>
    </citation>
    <scope>NUCLEOTIDE SEQUENCE</scope>
    <source>
        <strain evidence="3">LJC014</strain>
    </source>
</reference>
<feature type="domain" description="Rhodanese" evidence="2">
    <location>
        <begin position="171"/>
        <end position="274"/>
    </location>
</feature>
<dbReference type="InterPro" id="IPR001763">
    <property type="entry name" value="Rhodanese-like_dom"/>
</dbReference>
<dbReference type="Pfam" id="PF00581">
    <property type="entry name" value="Rhodanese"/>
    <property type="match status" value="2"/>
</dbReference>
<feature type="domain" description="Rhodanese" evidence="2">
    <location>
        <begin position="24"/>
        <end position="143"/>
    </location>
</feature>
<accession>A0AAE9SN91</accession>
<gene>
    <name evidence="3" type="ORF">HB761_24440</name>
</gene>
<evidence type="ECO:0000313" key="3">
    <source>
        <dbReference type="EMBL" id="UTZ29721.1"/>
    </source>
</evidence>
<dbReference type="SMART" id="SM00450">
    <property type="entry name" value="RHOD"/>
    <property type="match status" value="2"/>
</dbReference>
<proteinExistence type="predicted"/>
<dbReference type="RefSeq" id="WP_010644402.1">
    <property type="nucleotide sequence ID" value="NZ_CP030789.1"/>
</dbReference>
<dbReference type="AlphaFoldDB" id="A0AAE9SN91"/>
<dbReference type="Proteomes" id="UP001058687">
    <property type="component" value="Chromosome 2"/>
</dbReference>
<dbReference type="PANTHER" id="PTHR43855:SF1">
    <property type="entry name" value="THIOSULFATE SULFURTRANSFERASE"/>
    <property type="match status" value="1"/>
</dbReference>
<dbReference type="CDD" id="cd01448">
    <property type="entry name" value="TST_Repeat_1"/>
    <property type="match status" value="1"/>
</dbReference>
<evidence type="ECO:0000256" key="1">
    <source>
        <dbReference type="ARBA" id="ARBA00022737"/>
    </source>
</evidence>
<organism evidence="3 4">
    <name type="scientific">Vibrio campbellii</name>
    <dbReference type="NCBI Taxonomy" id="680"/>
    <lineage>
        <taxon>Bacteria</taxon>
        <taxon>Pseudomonadati</taxon>
        <taxon>Pseudomonadota</taxon>
        <taxon>Gammaproteobacteria</taxon>
        <taxon>Vibrionales</taxon>
        <taxon>Vibrionaceae</taxon>
        <taxon>Vibrio</taxon>
    </lineage>
</organism>
<keyword evidence="1" id="KW-0677">Repeat</keyword>
<evidence type="ECO:0000259" key="2">
    <source>
        <dbReference type="PROSITE" id="PS50206"/>
    </source>
</evidence>
<evidence type="ECO:0000313" key="4">
    <source>
        <dbReference type="Proteomes" id="UP001058687"/>
    </source>
</evidence>
<dbReference type="PROSITE" id="PS50206">
    <property type="entry name" value="RHODANESE_3"/>
    <property type="match status" value="2"/>
</dbReference>
<protein>
    <submittedName>
        <fullName evidence="3">Sulfurtransferase</fullName>
    </submittedName>
</protein>